<evidence type="ECO:0000313" key="3">
    <source>
        <dbReference type="EMBL" id="WQQ24683.1"/>
    </source>
</evidence>
<evidence type="ECO:0000256" key="2">
    <source>
        <dbReference type="SAM" id="MobiDB-lite"/>
    </source>
</evidence>
<feature type="compositionally biased region" description="Low complexity" evidence="2">
    <location>
        <begin position="198"/>
        <end position="213"/>
    </location>
</feature>
<dbReference type="RefSeq" id="WP_322455189.1">
    <property type="nucleotide sequence ID" value="NZ_CP141059.1"/>
</dbReference>
<sequence>MTTPLGGGTADLVAELRAQAEAAVARAAETKEQVAREVVEVREQARAVAAALEAGARQSAETIISDGEQSDAAALADARAAAASAIAEAEAQAASIRVTAAEAADDAAAALARAEVRRESAAVQADALRATARREAALHRRQQLDEIHQTAHGHLDATSDVVSGLCVALDDLSTTLSGIPSTNAGLRADLDSSSRAGTDPAPEASAAPDADTTGTDPANGVPPRHFGRPGGAADRLRRVRNR</sequence>
<feature type="region of interest" description="Disordered" evidence="2">
    <location>
        <begin position="178"/>
        <end position="242"/>
    </location>
</feature>
<dbReference type="EMBL" id="CP141059">
    <property type="protein sequence ID" value="WQQ24683.1"/>
    <property type="molecule type" value="Genomic_DNA"/>
</dbReference>
<gene>
    <name evidence="3" type="ORF">SHK19_11955</name>
</gene>
<accession>A0ABZ0ZLV3</accession>
<reference evidence="4" key="1">
    <citation type="submission" date="2023-12" db="EMBL/GenBank/DDBJ databases">
        <title>Novel species in genus Nocardioides.</title>
        <authorList>
            <person name="Zhou H."/>
        </authorList>
    </citation>
    <scope>NUCLEOTIDE SEQUENCE [LARGE SCALE GENOMIC DNA]</scope>
    <source>
        <strain evidence="4">HM61</strain>
    </source>
</reference>
<dbReference type="Proteomes" id="UP001327225">
    <property type="component" value="Chromosome"/>
</dbReference>
<keyword evidence="4" id="KW-1185">Reference proteome</keyword>
<organism evidence="3 4">
    <name type="scientific">Nocardioides bizhenqiangii</name>
    <dbReference type="NCBI Taxonomy" id="3095076"/>
    <lineage>
        <taxon>Bacteria</taxon>
        <taxon>Bacillati</taxon>
        <taxon>Actinomycetota</taxon>
        <taxon>Actinomycetes</taxon>
        <taxon>Propionibacteriales</taxon>
        <taxon>Nocardioidaceae</taxon>
        <taxon>Nocardioides</taxon>
    </lineage>
</organism>
<keyword evidence="1" id="KW-0175">Coiled coil</keyword>
<protein>
    <submittedName>
        <fullName evidence="3">Uncharacterized protein</fullName>
    </submittedName>
</protein>
<feature type="coiled-coil region" evidence="1">
    <location>
        <begin position="13"/>
        <end position="44"/>
    </location>
</feature>
<feature type="coiled-coil region" evidence="1">
    <location>
        <begin position="86"/>
        <end position="131"/>
    </location>
</feature>
<evidence type="ECO:0000313" key="4">
    <source>
        <dbReference type="Proteomes" id="UP001327225"/>
    </source>
</evidence>
<name>A0ABZ0ZLV3_9ACTN</name>
<proteinExistence type="predicted"/>
<evidence type="ECO:0000256" key="1">
    <source>
        <dbReference type="SAM" id="Coils"/>
    </source>
</evidence>